<evidence type="ECO:0008006" key="5">
    <source>
        <dbReference type="Google" id="ProtNLM"/>
    </source>
</evidence>
<evidence type="ECO:0000256" key="2">
    <source>
        <dbReference type="SAM" id="SignalP"/>
    </source>
</evidence>
<name>A0A5S4G362_9ACTN</name>
<keyword evidence="4" id="KW-1185">Reference proteome</keyword>
<feature type="chain" id="PRO_5038561401" description="Trypsin-like peptidase domain-containing protein" evidence="2">
    <location>
        <begin position="37"/>
        <end position="415"/>
    </location>
</feature>
<protein>
    <recommendedName>
        <fullName evidence="5">Trypsin-like peptidase domain-containing protein</fullName>
    </recommendedName>
</protein>
<organism evidence="3 4">
    <name type="scientific">Nonomuraea turkmeniaca</name>
    <dbReference type="NCBI Taxonomy" id="103838"/>
    <lineage>
        <taxon>Bacteria</taxon>
        <taxon>Bacillati</taxon>
        <taxon>Actinomycetota</taxon>
        <taxon>Actinomycetes</taxon>
        <taxon>Streptosporangiales</taxon>
        <taxon>Streptosporangiaceae</taxon>
        <taxon>Nonomuraea</taxon>
    </lineage>
</organism>
<reference evidence="3 4" key="1">
    <citation type="submission" date="2019-05" db="EMBL/GenBank/DDBJ databases">
        <title>Draft genome sequence of Nonomuraea turkmeniaca DSM 43926.</title>
        <authorList>
            <person name="Saricaoglu S."/>
            <person name="Isik K."/>
        </authorList>
    </citation>
    <scope>NUCLEOTIDE SEQUENCE [LARGE SCALE GENOMIC DNA]</scope>
    <source>
        <strain evidence="3 4">DSM 43926</strain>
    </source>
</reference>
<dbReference type="Proteomes" id="UP000309128">
    <property type="component" value="Unassembled WGS sequence"/>
</dbReference>
<dbReference type="InterPro" id="IPR013078">
    <property type="entry name" value="His_Pase_superF_clade-1"/>
</dbReference>
<dbReference type="InterPro" id="IPR009003">
    <property type="entry name" value="Peptidase_S1_PA"/>
</dbReference>
<dbReference type="Gene3D" id="2.40.10.120">
    <property type="match status" value="1"/>
</dbReference>
<evidence type="ECO:0000256" key="1">
    <source>
        <dbReference type="SAM" id="MobiDB-lite"/>
    </source>
</evidence>
<dbReference type="Pfam" id="PF00300">
    <property type="entry name" value="His_Phos_1"/>
    <property type="match status" value="1"/>
</dbReference>
<feature type="region of interest" description="Disordered" evidence="1">
    <location>
        <begin position="37"/>
        <end position="72"/>
    </location>
</feature>
<dbReference type="SUPFAM" id="SSF53254">
    <property type="entry name" value="Phosphoglycerate mutase-like"/>
    <property type="match status" value="1"/>
</dbReference>
<dbReference type="EMBL" id="VCKY01000058">
    <property type="protein sequence ID" value="TMR20251.1"/>
    <property type="molecule type" value="Genomic_DNA"/>
</dbReference>
<gene>
    <name evidence="3" type="ORF">ETD86_18940</name>
</gene>
<proteinExistence type="predicted"/>
<dbReference type="AlphaFoldDB" id="A0A5S4G362"/>
<dbReference type="GO" id="GO:0006508">
    <property type="term" value="P:proteolysis"/>
    <property type="evidence" value="ECO:0007669"/>
    <property type="project" value="InterPro"/>
</dbReference>
<dbReference type="PRINTS" id="PR00834">
    <property type="entry name" value="PROTEASES2C"/>
</dbReference>
<dbReference type="GO" id="GO:0004252">
    <property type="term" value="F:serine-type endopeptidase activity"/>
    <property type="evidence" value="ECO:0007669"/>
    <property type="project" value="InterPro"/>
</dbReference>
<dbReference type="OrthoDB" id="5449373at2"/>
<comment type="caution">
    <text evidence="3">The sequence shown here is derived from an EMBL/GenBank/DDBJ whole genome shotgun (WGS) entry which is preliminary data.</text>
</comment>
<feature type="signal peptide" evidence="2">
    <location>
        <begin position="1"/>
        <end position="36"/>
    </location>
</feature>
<dbReference type="PANTHER" id="PTHR43019">
    <property type="entry name" value="SERINE ENDOPROTEASE DEGS"/>
    <property type="match status" value="1"/>
</dbReference>
<evidence type="ECO:0000313" key="4">
    <source>
        <dbReference type="Proteomes" id="UP000309128"/>
    </source>
</evidence>
<dbReference type="Pfam" id="PF13365">
    <property type="entry name" value="Trypsin_2"/>
    <property type="match status" value="1"/>
</dbReference>
<dbReference type="CDD" id="cd07067">
    <property type="entry name" value="HP_PGM_like"/>
    <property type="match status" value="1"/>
</dbReference>
<accession>A0A5S4G362</accession>
<dbReference type="InterPro" id="IPR029033">
    <property type="entry name" value="His_PPase_superfam"/>
</dbReference>
<dbReference type="SUPFAM" id="SSF50494">
    <property type="entry name" value="Trypsin-like serine proteases"/>
    <property type="match status" value="1"/>
</dbReference>
<evidence type="ECO:0000313" key="3">
    <source>
        <dbReference type="EMBL" id="TMR20251.1"/>
    </source>
</evidence>
<sequence length="415" mass="42690">MASAPSPEPARLSRGAPALRPAALMAAVLIAVSACSAPPPPDTARTAASSTVAPVRSGTATASTSPGLARLPDDGMTIVIRHAATDHSKPDAEPVDLDDCATQRNLSAQGRADARTIGHAFRRSGMRVGAVWTSPYCRSRDTAELAFGRAEVVHGLERLYPQPDQQAQQRLNELIRRQAPQTGEPNLVIVSHGVYPSILSPAAPIAEGEAALYTRRGDRFALLARVTPAQWAAYRSPAIPAARSVVTLPAGAAFRVAVPGILVTNAHLVAGVDQIAVVLPDGTRRTAQVLGRRQDVDIAALKLDGTALPPLHSGLGLGRARVGDPVLAIGAAGAVTQGTIQDLDHPVTLPGGTRIPAIRTDALLPPGGPGGPLLDARGTVLGVLTTIPAVPEAVAIPVDVARAAALDIVDNPGPQ</sequence>
<dbReference type="Gene3D" id="3.40.50.1240">
    <property type="entry name" value="Phosphoglycerate mutase-like"/>
    <property type="match status" value="1"/>
</dbReference>
<dbReference type="InterPro" id="IPR001940">
    <property type="entry name" value="Peptidase_S1C"/>
</dbReference>
<keyword evidence="2" id="KW-0732">Signal</keyword>